<feature type="coiled-coil region" evidence="4">
    <location>
        <begin position="158"/>
        <end position="188"/>
    </location>
</feature>
<dbReference type="Pfam" id="PF01420">
    <property type="entry name" value="Methylase_S"/>
    <property type="match status" value="2"/>
</dbReference>
<dbReference type="EMBL" id="JAGGJA010000009">
    <property type="protein sequence ID" value="MCW9707961.1"/>
    <property type="molecule type" value="Genomic_DNA"/>
</dbReference>
<evidence type="ECO:0000256" key="3">
    <source>
        <dbReference type="ARBA" id="ARBA00023125"/>
    </source>
</evidence>
<dbReference type="GO" id="GO:0004519">
    <property type="term" value="F:endonuclease activity"/>
    <property type="evidence" value="ECO:0007669"/>
    <property type="project" value="UniProtKB-KW"/>
</dbReference>
<comment type="caution">
    <text evidence="6">The sequence shown here is derived from an EMBL/GenBank/DDBJ whole genome shotgun (WGS) entry which is preliminary data.</text>
</comment>
<keyword evidence="6" id="KW-0540">Nuclease</keyword>
<dbReference type="InterPro" id="IPR051212">
    <property type="entry name" value="Type-I_RE_S_subunit"/>
</dbReference>
<feature type="domain" description="Type I restriction modification DNA specificity" evidence="5">
    <location>
        <begin position="278"/>
        <end position="440"/>
    </location>
</feature>
<evidence type="ECO:0000313" key="6">
    <source>
        <dbReference type="EMBL" id="MCW9707961.1"/>
    </source>
</evidence>
<proteinExistence type="inferred from homology"/>
<organism evidence="6 7">
    <name type="scientific">Fodinibius salsisoli</name>
    <dbReference type="NCBI Taxonomy" id="2820877"/>
    <lineage>
        <taxon>Bacteria</taxon>
        <taxon>Pseudomonadati</taxon>
        <taxon>Balneolota</taxon>
        <taxon>Balneolia</taxon>
        <taxon>Balneolales</taxon>
        <taxon>Balneolaceae</taxon>
        <taxon>Fodinibius</taxon>
    </lineage>
</organism>
<dbReference type="InterPro" id="IPR044946">
    <property type="entry name" value="Restrct_endonuc_typeI_TRD_sf"/>
</dbReference>
<keyword evidence="6" id="KW-0255">Endonuclease</keyword>
<keyword evidence="7" id="KW-1185">Reference proteome</keyword>
<keyword evidence="2" id="KW-0680">Restriction system</keyword>
<reference evidence="6 7" key="1">
    <citation type="submission" date="2021-03" db="EMBL/GenBank/DDBJ databases">
        <title>Aliifodinibius sp. nov., a new bacterium isolated from saline soil.</title>
        <authorList>
            <person name="Galisteo C."/>
            <person name="De La Haba R."/>
            <person name="Sanchez-Porro C."/>
            <person name="Ventosa A."/>
        </authorList>
    </citation>
    <scope>NUCLEOTIDE SEQUENCE [LARGE SCALE GENOMIC DNA]</scope>
    <source>
        <strain evidence="6 7">1BSP15-2V2</strain>
    </source>
</reference>
<dbReference type="SUPFAM" id="SSF116734">
    <property type="entry name" value="DNA methylase specificity domain"/>
    <property type="match status" value="2"/>
</dbReference>
<sequence length="478" mass="55683">MELTEHKIVDSKDWKTVKLEDACEILDSDRIPINSTERNERIKGKSEEELYPYYGATGQVGWIDDYIYDGEYVLLGEDGAPFLDSLKNTAYIVKGKIWVNNHAHILKAYDSNKYLCYYLNYIDYRDYVSGTTRLKLTQTSMKKIDVLLPPPFIQHRIVEKIEELFSDLDNGIENLKKARKQLETYKQSVLKAAFEGKLTKEWREQQKNLPTPEELKRQIKKEHKNYREQQLKEWEQEVEEWQEQGEPRRKPRKPRKMPAFKAIKKNELENLDNIPSSWLWLRTQEIGEWNGGGTPRRSNAEYWEDGSIPWVSPKDMKRKDIATTQDLMTEKALSESSSARMVDKGSVLFVTRSGILRRTLPVAIAKNDLTINQDLKALTPVVDMSPEYIYWYCKANDFKIRRECSKDGTTVESIKTQAIKDYPIPVCSPKEQEKLIDEIESKVSIIQQVATTIEQELVKAESLRQSILKKAFEGRLVN</sequence>
<name>A0ABT3PQ51_9BACT</name>
<dbReference type="PANTHER" id="PTHR43140:SF1">
    <property type="entry name" value="TYPE I RESTRICTION ENZYME ECOKI SPECIFICITY SUBUNIT"/>
    <property type="match status" value="1"/>
</dbReference>
<evidence type="ECO:0000256" key="1">
    <source>
        <dbReference type="ARBA" id="ARBA00010923"/>
    </source>
</evidence>
<dbReference type="Gene3D" id="3.90.220.20">
    <property type="entry name" value="DNA methylase specificity domains"/>
    <property type="match status" value="2"/>
</dbReference>
<gene>
    <name evidence="6" type="ORF">J6I44_13925</name>
</gene>
<accession>A0ABT3PQ51</accession>
<dbReference type="CDD" id="cd17249">
    <property type="entry name" value="RMtype1_S_EcoR124I-TRD2-CR2_like"/>
    <property type="match status" value="1"/>
</dbReference>
<protein>
    <submittedName>
        <fullName evidence="6">Restriction endonuclease subunit S</fullName>
        <ecNumber evidence="6">3.1.21.-</ecNumber>
    </submittedName>
</protein>
<dbReference type="Proteomes" id="UP001207918">
    <property type="component" value="Unassembled WGS sequence"/>
</dbReference>
<evidence type="ECO:0000256" key="4">
    <source>
        <dbReference type="SAM" id="Coils"/>
    </source>
</evidence>
<evidence type="ECO:0000259" key="5">
    <source>
        <dbReference type="Pfam" id="PF01420"/>
    </source>
</evidence>
<dbReference type="CDD" id="cd17262">
    <property type="entry name" value="RMtype1_S_Aco12261I-TRD2-CR2"/>
    <property type="match status" value="1"/>
</dbReference>
<comment type="similarity">
    <text evidence="1">Belongs to the type-I restriction system S methylase family.</text>
</comment>
<keyword evidence="6" id="KW-0378">Hydrolase</keyword>
<dbReference type="GO" id="GO:0016787">
    <property type="term" value="F:hydrolase activity"/>
    <property type="evidence" value="ECO:0007669"/>
    <property type="project" value="UniProtKB-KW"/>
</dbReference>
<dbReference type="InterPro" id="IPR000055">
    <property type="entry name" value="Restrct_endonuc_typeI_TRD"/>
</dbReference>
<keyword evidence="3" id="KW-0238">DNA-binding</keyword>
<evidence type="ECO:0000313" key="7">
    <source>
        <dbReference type="Proteomes" id="UP001207918"/>
    </source>
</evidence>
<feature type="domain" description="Type I restriction modification DNA specificity" evidence="5">
    <location>
        <begin position="12"/>
        <end position="174"/>
    </location>
</feature>
<dbReference type="RefSeq" id="WP_265766747.1">
    <property type="nucleotide sequence ID" value="NZ_JAGGJA010000009.1"/>
</dbReference>
<evidence type="ECO:0000256" key="2">
    <source>
        <dbReference type="ARBA" id="ARBA00022747"/>
    </source>
</evidence>
<keyword evidence="4" id="KW-0175">Coiled coil</keyword>
<dbReference type="PANTHER" id="PTHR43140">
    <property type="entry name" value="TYPE-1 RESTRICTION ENZYME ECOKI SPECIFICITY PROTEIN"/>
    <property type="match status" value="1"/>
</dbReference>
<dbReference type="EC" id="3.1.21.-" evidence="6"/>